<evidence type="ECO:0000313" key="4">
    <source>
        <dbReference type="EMBL" id="CAL4762430.1"/>
    </source>
</evidence>
<dbReference type="Gene3D" id="2.30.110.10">
    <property type="entry name" value="Electron Transport, Fmn-binding Protein, Chain A"/>
    <property type="match status" value="1"/>
</dbReference>
<reference evidence="3" key="2">
    <citation type="submission" date="2024-04" db="EMBL/GenBank/DDBJ databases">
        <authorList>
            <person name="Chen Y."/>
            <person name="Shah S."/>
            <person name="Dougan E. K."/>
            <person name="Thang M."/>
            <person name="Chan C."/>
        </authorList>
    </citation>
    <scope>NUCLEOTIDE SEQUENCE [LARGE SCALE GENOMIC DNA]</scope>
</reference>
<dbReference type="Pfam" id="PF00970">
    <property type="entry name" value="FAD_binding_6"/>
    <property type="match status" value="1"/>
</dbReference>
<dbReference type="SUPFAM" id="SSF63380">
    <property type="entry name" value="Riboflavin synthase domain-like"/>
    <property type="match status" value="1"/>
</dbReference>
<dbReference type="GO" id="GO:0051213">
    <property type="term" value="F:dioxygenase activity"/>
    <property type="evidence" value="ECO:0007669"/>
    <property type="project" value="UniProtKB-KW"/>
</dbReference>
<evidence type="ECO:0000313" key="2">
    <source>
        <dbReference type="EMBL" id="CAI3975118.1"/>
    </source>
</evidence>
<sequence>MAAALVHPGQPWHLGERTLQLQQKTVASSDEMGPRIYHKVRSKCWKWKVIPESYQDMISPQPHFMASFLGEDGRVWPSAFFAPPGFALPQHGGRQIQLNAQLDPRDGAAVNGLATWRNGEIAGELGIKKADTPQAATNGWNKVKNGTLMGGVTIDFMSRRRNRFNGQLELNGSGNAMKILQAFGNCPKYITRRRLRRTGQNLGGVTAGEAQQYQQLSSEDAALLEKTDMMYLGTGHPEHGADMNIRGGQAGFMRSLADGQFLAWPDYVGNGFYMSLGNTKLNPQAGVLVVDWDDTGRGLQILGKTETYEREEIQQGQVPAALVPGLQAMLEDEPQALRLVVIKVEIVRSIPQYCPHQYEKVELSPYNPTPMRELKSGAKSHEFDARVQWAKPESEDVITFEFQLAPIPRPGSLKLKAGQHVRLGIPALSKDGMPVERTWTVTSEPSWFHEHGRFQISVQHKKDGLVTPFLHQKLALNKVEESESVFIFHGFSGEFSPLLEPSGEYRLQKQLPKHIVFFAGGIGVTPAIAALKGIIDQPGEERAVPESFTLFYSFRDLRNAAFLGYLLKQVQGDLQAVAPETKLKVVINITNKDAKMMIDQLHASASGTLLGALPVKALTGRQDVLLLPGRLESFKEHLPFTGNDVEGFVCGPAAFEQAALGLWSAAGLPAGKLRTESFAY</sequence>
<dbReference type="InterPro" id="IPR012349">
    <property type="entry name" value="Split_barrel_FMN-bd"/>
</dbReference>
<dbReference type="Gene3D" id="3.40.50.80">
    <property type="entry name" value="Nucleotide-binding domain of ferredoxin-NADP reductase (FNR) module"/>
    <property type="match status" value="1"/>
</dbReference>
<dbReference type="InterPro" id="IPR039261">
    <property type="entry name" value="FNR_nucleotide-bd"/>
</dbReference>
<keyword evidence="4" id="KW-0223">Dioxygenase</keyword>
<dbReference type="Gene3D" id="2.40.30.10">
    <property type="entry name" value="Translation factors"/>
    <property type="match status" value="1"/>
</dbReference>
<comment type="caution">
    <text evidence="2">The sequence shown here is derived from an EMBL/GenBank/DDBJ whole genome shotgun (WGS) entry which is preliminary data.</text>
</comment>
<dbReference type="EMBL" id="CAMXCT030000181">
    <property type="protein sequence ID" value="CAL4762430.1"/>
    <property type="molecule type" value="Genomic_DNA"/>
</dbReference>
<dbReference type="SUPFAM" id="SSF52343">
    <property type="entry name" value="Ferredoxin reductase-like, C-terminal NADP-linked domain"/>
    <property type="match status" value="1"/>
</dbReference>
<gene>
    <name evidence="2" type="ORF">C1SCF055_LOCUS3478</name>
</gene>
<dbReference type="Proteomes" id="UP001152797">
    <property type="component" value="Unassembled WGS sequence"/>
</dbReference>
<evidence type="ECO:0000313" key="3">
    <source>
        <dbReference type="EMBL" id="CAL1128493.1"/>
    </source>
</evidence>
<dbReference type="InterPro" id="IPR017927">
    <property type="entry name" value="FAD-bd_FR_type"/>
</dbReference>
<dbReference type="OrthoDB" id="436496at2759"/>
<organism evidence="2">
    <name type="scientific">Cladocopium goreaui</name>
    <dbReference type="NCBI Taxonomy" id="2562237"/>
    <lineage>
        <taxon>Eukaryota</taxon>
        <taxon>Sar</taxon>
        <taxon>Alveolata</taxon>
        <taxon>Dinophyceae</taxon>
        <taxon>Suessiales</taxon>
        <taxon>Symbiodiniaceae</taxon>
        <taxon>Cladocopium</taxon>
    </lineage>
</organism>
<keyword evidence="5" id="KW-1185">Reference proteome</keyword>
<name>A0A9P1BKK7_9DINO</name>
<feature type="domain" description="FAD-binding FR-type" evidence="1">
    <location>
        <begin position="380"/>
        <end position="498"/>
    </location>
</feature>
<proteinExistence type="predicted"/>
<dbReference type="InterPro" id="IPR008333">
    <property type="entry name" value="Cbr1-like_FAD-bd_dom"/>
</dbReference>
<dbReference type="PANTHER" id="PTHR42815">
    <property type="entry name" value="FAD-BINDING, PUTATIVE (AFU_ORTHOLOGUE AFUA_6G07600)-RELATED"/>
    <property type="match status" value="1"/>
</dbReference>
<keyword evidence="4" id="KW-0560">Oxidoreductase</keyword>
<evidence type="ECO:0000313" key="5">
    <source>
        <dbReference type="Proteomes" id="UP001152797"/>
    </source>
</evidence>
<protein>
    <submittedName>
        <fullName evidence="4">Flavohemoprotein (Flavohemoglobin ) (Hemoglobin-like protein) (Nitric oxide dioxygenase) (NO oxygenase) (NOD)</fullName>
    </submittedName>
</protein>
<dbReference type="PANTHER" id="PTHR42815:SF2">
    <property type="entry name" value="FAD-BINDING, PUTATIVE (AFU_ORTHOLOGUE AFUA_6G07600)-RELATED"/>
    <property type="match status" value="1"/>
</dbReference>
<dbReference type="InterPro" id="IPR017938">
    <property type="entry name" value="Riboflavin_synthase-like_b-brl"/>
</dbReference>
<dbReference type="AlphaFoldDB" id="A0A9P1BKK7"/>
<reference evidence="2" key="1">
    <citation type="submission" date="2022-10" db="EMBL/GenBank/DDBJ databases">
        <authorList>
            <person name="Chen Y."/>
            <person name="Dougan E. K."/>
            <person name="Chan C."/>
            <person name="Rhodes N."/>
            <person name="Thang M."/>
        </authorList>
    </citation>
    <scope>NUCLEOTIDE SEQUENCE</scope>
</reference>
<evidence type="ECO:0000259" key="1">
    <source>
        <dbReference type="PROSITE" id="PS51384"/>
    </source>
</evidence>
<dbReference type="PROSITE" id="PS51384">
    <property type="entry name" value="FAD_FR"/>
    <property type="match status" value="1"/>
</dbReference>
<dbReference type="EMBL" id="CAMXCT010000181">
    <property type="protein sequence ID" value="CAI3975118.1"/>
    <property type="molecule type" value="Genomic_DNA"/>
</dbReference>
<dbReference type="EMBL" id="CAMXCT020000181">
    <property type="protein sequence ID" value="CAL1128493.1"/>
    <property type="molecule type" value="Genomic_DNA"/>
</dbReference>
<accession>A0A9P1BKK7</accession>